<evidence type="ECO:0000313" key="2">
    <source>
        <dbReference type="EMBL" id="MFD2757019.1"/>
    </source>
</evidence>
<dbReference type="InterPro" id="IPR007037">
    <property type="entry name" value="SIP_rossman_dom"/>
</dbReference>
<dbReference type="Pfam" id="PF04954">
    <property type="entry name" value="SIP"/>
    <property type="match status" value="1"/>
</dbReference>
<dbReference type="InterPro" id="IPR039261">
    <property type="entry name" value="FNR_nucleotide-bd"/>
</dbReference>
<dbReference type="Pfam" id="PF08021">
    <property type="entry name" value="FAD_binding_9"/>
    <property type="match status" value="1"/>
</dbReference>
<dbReference type="InterPro" id="IPR013113">
    <property type="entry name" value="SIP_FAD-bd"/>
</dbReference>
<keyword evidence="3" id="KW-1185">Reference proteome</keyword>
<accession>A0ABW5UUE0</accession>
<organism evidence="2 3">
    <name type="scientific">Gulosibacter faecalis</name>
    <dbReference type="NCBI Taxonomy" id="272240"/>
    <lineage>
        <taxon>Bacteria</taxon>
        <taxon>Bacillati</taxon>
        <taxon>Actinomycetota</taxon>
        <taxon>Actinomycetes</taxon>
        <taxon>Micrococcales</taxon>
        <taxon>Microbacteriaceae</taxon>
        <taxon>Gulosibacter</taxon>
    </lineage>
</organism>
<dbReference type="EMBL" id="JBHUNE010000001">
    <property type="protein sequence ID" value="MFD2757019.1"/>
    <property type="molecule type" value="Genomic_DNA"/>
</dbReference>
<dbReference type="InterPro" id="IPR017938">
    <property type="entry name" value="Riboflavin_synthase-like_b-brl"/>
</dbReference>
<protein>
    <submittedName>
        <fullName evidence="2">Siderophore-interacting protein</fullName>
    </submittedName>
</protein>
<feature type="domain" description="FAD-binding FR-type" evidence="1">
    <location>
        <begin position="22"/>
        <end position="137"/>
    </location>
</feature>
<gene>
    <name evidence="2" type="ORF">ACFSW7_01345</name>
</gene>
<evidence type="ECO:0000313" key="3">
    <source>
        <dbReference type="Proteomes" id="UP001597492"/>
    </source>
</evidence>
<name>A0ABW5UUE0_9MICO</name>
<proteinExistence type="predicted"/>
<reference evidence="3" key="1">
    <citation type="journal article" date="2019" name="Int. J. Syst. Evol. Microbiol.">
        <title>The Global Catalogue of Microorganisms (GCM) 10K type strain sequencing project: providing services to taxonomists for standard genome sequencing and annotation.</title>
        <authorList>
            <consortium name="The Broad Institute Genomics Platform"/>
            <consortium name="The Broad Institute Genome Sequencing Center for Infectious Disease"/>
            <person name="Wu L."/>
            <person name="Ma J."/>
        </authorList>
    </citation>
    <scope>NUCLEOTIDE SEQUENCE [LARGE SCALE GENOMIC DNA]</scope>
    <source>
        <strain evidence="3">TISTR 1514</strain>
    </source>
</reference>
<dbReference type="PROSITE" id="PS51384">
    <property type="entry name" value="FAD_FR"/>
    <property type="match status" value="1"/>
</dbReference>
<dbReference type="CDD" id="cd06193">
    <property type="entry name" value="siderophore_interacting"/>
    <property type="match status" value="1"/>
</dbReference>
<comment type="caution">
    <text evidence="2">The sequence shown here is derived from an EMBL/GenBank/DDBJ whole genome shotgun (WGS) entry which is preliminary data.</text>
</comment>
<dbReference type="RefSeq" id="WP_390294679.1">
    <property type="nucleotide sequence ID" value="NZ_JBHUNE010000001.1"/>
</dbReference>
<dbReference type="InterPro" id="IPR039374">
    <property type="entry name" value="SIP_fam"/>
</dbReference>
<dbReference type="Gene3D" id="3.40.50.80">
    <property type="entry name" value="Nucleotide-binding domain of ferredoxin-NADP reductase (FNR) module"/>
    <property type="match status" value="1"/>
</dbReference>
<dbReference type="Gene3D" id="2.40.30.10">
    <property type="entry name" value="Translation factors"/>
    <property type="match status" value="1"/>
</dbReference>
<dbReference type="PANTHER" id="PTHR30157:SF0">
    <property type="entry name" value="NADPH-DEPENDENT FERRIC-CHELATE REDUCTASE"/>
    <property type="match status" value="1"/>
</dbReference>
<dbReference type="PANTHER" id="PTHR30157">
    <property type="entry name" value="FERRIC REDUCTASE, NADPH-DEPENDENT"/>
    <property type="match status" value="1"/>
</dbReference>
<dbReference type="Proteomes" id="UP001597492">
    <property type="component" value="Unassembled WGS sequence"/>
</dbReference>
<dbReference type="SUPFAM" id="SSF63380">
    <property type="entry name" value="Riboflavin synthase domain-like"/>
    <property type="match status" value="1"/>
</dbReference>
<evidence type="ECO:0000259" key="1">
    <source>
        <dbReference type="PROSITE" id="PS51384"/>
    </source>
</evidence>
<dbReference type="InterPro" id="IPR017927">
    <property type="entry name" value="FAD-bd_FR_type"/>
</dbReference>
<sequence length="290" mass="31230">MSREEVAGLLAVLQHPDHKTGIEDRYLTVTGIERRAAGLVRVSATVSGDDDLAHWDLPNPTVRISMPEPPEEFASIPGAPQSTSRVYTLADVDIARRTVEIDLVRHGEGSPAMRWLAALAVGDRIDVVGPREHRIPGPGSPRVLLGDSSALPAAARILATTPLAEATTIIAAVPADEFALLEAQLAGLQGEVTAERVDPDGQLPLATAFAALDLPATASVWAAGEREDIREIRRRCKHDLGLPPAQTQVFGYWKRGMTNTRLDLARLRASQRVLATGGDLTDQDDFEIEL</sequence>